<feature type="transmembrane region" description="Helical" evidence="1">
    <location>
        <begin position="28"/>
        <end position="48"/>
    </location>
</feature>
<gene>
    <name evidence="2" type="primary">PROH1_1</name>
    <name evidence="2" type="ORF">g.29764</name>
</gene>
<organism evidence="2">
    <name type="scientific">Lygus hesperus</name>
    <name type="common">Western plant bug</name>
    <dbReference type="NCBI Taxonomy" id="30085"/>
    <lineage>
        <taxon>Eukaryota</taxon>
        <taxon>Metazoa</taxon>
        <taxon>Ecdysozoa</taxon>
        <taxon>Arthropoda</taxon>
        <taxon>Hexapoda</taxon>
        <taxon>Insecta</taxon>
        <taxon>Pterygota</taxon>
        <taxon>Neoptera</taxon>
        <taxon>Paraneoptera</taxon>
        <taxon>Hemiptera</taxon>
        <taxon>Heteroptera</taxon>
        <taxon>Panheteroptera</taxon>
        <taxon>Cimicomorpha</taxon>
        <taxon>Miridae</taxon>
        <taxon>Mirini</taxon>
        <taxon>Lygus</taxon>
    </lineage>
</organism>
<keyword evidence="1" id="KW-0472">Membrane</keyword>
<proteinExistence type="predicted"/>
<sequence>AAFDLIPCQSCEELTVKNSSEMLAKASIGPVSVAGVIAVLAVLALAAAHPSVDKDKLMNELELVDDDGAIDPAAVMNNIFIQRMLNRMRAQQDFSDLQLQRKRSYWKQCAFNAVSCFGQKRESRRRNFVQDNNQWNIFAKLFSF</sequence>
<dbReference type="EMBL" id="GDHC01016050">
    <property type="protein sequence ID" value="JAQ02579.1"/>
    <property type="molecule type" value="Transcribed_RNA"/>
</dbReference>
<protein>
    <submittedName>
        <fullName evidence="2">Prohormone-1</fullName>
    </submittedName>
</protein>
<keyword evidence="1" id="KW-0812">Transmembrane</keyword>
<feature type="non-terminal residue" evidence="2">
    <location>
        <position position="1"/>
    </location>
</feature>
<evidence type="ECO:0000313" key="2">
    <source>
        <dbReference type="EMBL" id="JAQ02579.1"/>
    </source>
</evidence>
<evidence type="ECO:0000256" key="1">
    <source>
        <dbReference type="SAM" id="Phobius"/>
    </source>
</evidence>
<name>A0A146L3W6_LYGHE</name>
<keyword evidence="1" id="KW-1133">Transmembrane helix</keyword>
<accession>A0A146L3W6</accession>
<reference evidence="2" key="1">
    <citation type="journal article" date="2016" name="Gigascience">
        <title>De novo construction of an expanded transcriptome assembly for the western tarnished plant bug, Lygus hesperus.</title>
        <authorList>
            <person name="Tassone E.E."/>
            <person name="Geib S.M."/>
            <person name="Hall B."/>
            <person name="Fabrick J.A."/>
            <person name="Brent C.S."/>
            <person name="Hull J.J."/>
        </authorList>
    </citation>
    <scope>NUCLEOTIDE SEQUENCE</scope>
</reference>
<dbReference type="AlphaFoldDB" id="A0A146L3W6"/>